<gene>
    <name evidence="1" type="ORF">Hyperionvirus54_3</name>
</gene>
<proteinExistence type="predicted"/>
<evidence type="ECO:0000313" key="1">
    <source>
        <dbReference type="EMBL" id="AYV84913.1"/>
    </source>
</evidence>
<sequence>MTSLDKKSKEDGLMILLNRTPKILSLGDINRALGFQVMYEPVSPDLVRCLSGEFKIEDIYEKQLVRVLDCQIPLLVRKIIDWNEQLPKKHVKIKHAVDSSAILSGFIRTAHGCDFQFLPAPTDKFVRVTELKNYINCLTELYCISYRFDGCYSDLVVIVQLKQGGKEYFVKYEEKGGERSTLPQKQEIVRKLGGSEAELFYEKDYKETVCSGLVYPSLDALINAQKNEDPELFALLTNIE</sequence>
<reference evidence="1" key="1">
    <citation type="submission" date="2018-10" db="EMBL/GenBank/DDBJ databases">
        <title>Hidden diversity of soil giant viruses.</title>
        <authorList>
            <person name="Schulz F."/>
            <person name="Alteio L."/>
            <person name="Goudeau D."/>
            <person name="Ryan E.M."/>
            <person name="Malmstrom R.R."/>
            <person name="Blanchard J."/>
            <person name="Woyke T."/>
        </authorList>
    </citation>
    <scope>NUCLEOTIDE SEQUENCE</scope>
    <source>
        <strain evidence="1">HYV1</strain>
    </source>
</reference>
<organism evidence="1">
    <name type="scientific">Hyperionvirus sp</name>
    <dbReference type="NCBI Taxonomy" id="2487770"/>
    <lineage>
        <taxon>Viruses</taxon>
        <taxon>Varidnaviria</taxon>
        <taxon>Bamfordvirae</taxon>
        <taxon>Nucleocytoviricota</taxon>
        <taxon>Megaviricetes</taxon>
        <taxon>Imitervirales</taxon>
        <taxon>Mimiviridae</taxon>
        <taxon>Klosneuvirinae</taxon>
    </lineage>
</organism>
<accession>A0A3G5AG97</accession>
<protein>
    <submittedName>
        <fullName evidence="1">Uncharacterized protein</fullName>
    </submittedName>
</protein>
<name>A0A3G5AG97_9VIRU</name>
<dbReference type="EMBL" id="MK072436">
    <property type="protein sequence ID" value="AYV84913.1"/>
    <property type="molecule type" value="Genomic_DNA"/>
</dbReference>